<dbReference type="GO" id="GO:0046872">
    <property type="term" value="F:metal ion binding"/>
    <property type="evidence" value="ECO:0007669"/>
    <property type="project" value="UniProtKB-KW"/>
</dbReference>
<dbReference type="EMBL" id="CP043661">
    <property type="protein sequence ID" value="QNE19564.1"/>
    <property type="molecule type" value="Genomic_DNA"/>
</dbReference>
<dbReference type="PRINTS" id="PR00344">
    <property type="entry name" value="BCTRLSENSOR"/>
</dbReference>
<reference evidence="21 22" key="2">
    <citation type="journal article" date="2020" name="Microbiol. Resour. Announc.">
        <title>Antarctic desert soil bacteria exhibit high novel natural product potential, evaluated through long-read genome sequencing and comparative genomics.</title>
        <authorList>
            <person name="Benaud N."/>
            <person name="Edwards R.J."/>
            <person name="Amos T.G."/>
            <person name="D'Agostino P.M."/>
            <person name="Gutierrez-Chavez C."/>
            <person name="Montgomery K."/>
            <person name="Nicetic I."/>
            <person name="Ferrari B.C."/>
        </authorList>
    </citation>
    <scope>NUCLEOTIDE SEQUENCE [LARGE SCALE GENOMIC DNA]</scope>
    <source>
        <strain evidence="21 22">SPB151</strain>
    </source>
</reference>
<keyword evidence="14" id="KW-0408">Iron</keyword>
<keyword evidence="16" id="KW-0411">Iron-sulfur</keyword>
<feature type="transmembrane region" description="Helical" evidence="19">
    <location>
        <begin position="320"/>
        <end position="340"/>
    </location>
</feature>
<feature type="transmembrane region" description="Helical" evidence="19">
    <location>
        <begin position="42"/>
        <end position="61"/>
    </location>
</feature>
<feature type="transmembrane region" description="Helical" evidence="19">
    <location>
        <begin position="173"/>
        <end position="191"/>
    </location>
</feature>
<dbReference type="InterPro" id="IPR011712">
    <property type="entry name" value="Sig_transdc_His_kin_sub3_dim/P"/>
</dbReference>
<reference evidence="22" key="1">
    <citation type="submission" date="2019-09" db="EMBL/GenBank/DDBJ databases">
        <title>Antimicrobial potential of Antarctic Bacteria.</title>
        <authorList>
            <person name="Benaud N."/>
            <person name="Edwards R.J."/>
            <person name="Ferrari B.C."/>
        </authorList>
    </citation>
    <scope>NUCLEOTIDE SEQUENCE [LARGE SCALE GENOMIC DNA]</scope>
    <source>
        <strain evidence="22">SPB151</strain>
    </source>
</reference>
<evidence type="ECO:0000256" key="8">
    <source>
        <dbReference type="ARBA" id="ARBA00022553"/>
    </source>
</evidence>
<dbReference type="GO" id="GO:0051539">
    <property type="term" value="F:4 iron, 4 sulfur cluster binding"/>
    <property type="evidence" value="ECO:0007669"/>
    <property type="project" value="UniProtKB-KW"/>
</dbReference>
<dbReference type="Gene3D" id="1.20.5.1930">
    <property type="match status" value="1"/>
</dbReference>
<organism evidence="21 22">
    <name type="scientific">Kribbella qitaiheensis</name>
    <dbReference type="NCBI Taxonomy" id="1544730"/>
    <lineage>
        <taxon>Bacteria</taxon>
        <taxon>Bacillati</taxon>
        <taxon>Actinomycetota</taxon>
        <taxon>Actinomycetes</taxon>
        <taxon>Propionibacteriales</taxon>
        <taxon>Kribbellaceae</taxon>
        <taxon>Kribbella</taxon>
    </lineage>
</organism>
<evidence type="ECO:0000259" key="20">
    <source>
        <dbReference type="PROSITE" id="PS50109"/>
    </source>
</evidence>
<keyword evidence="22" id="KW-1185">Reference proteome</keyword>
<keyword evidence="19" id="KW-0812">Transmembrane</keyword>
<comment type="catalytic activity">
    <reaction evidence="1">
        <text>ATP + protein L-histidine = ADP + protein N-phospho-L-histidine.</text>
        <dbReference type="EC" id="2.7.13.3"/>
    </reaction>
</comment>
<gene>
    <name evidence="21" type="ORF">F1D05_18620</name>
</gene>
<keyword evidence="8" id="KW-0597">Phosphoprotein</keyword>
<dbReference type="GO" id="GO:0005737">
    <property type="term" value="C:cytoplasm"/>
    <property type="evidence" value="ECO:0007669"/>
    <property type="project" value="UniProtKB-SubCell"/>
</dbReference>
<evidence type="ECO:0000256" key="1">
    <source>
        <dbReference type="ARBA" id="ARBA00000085"/>
    </source>
</evidence>
<dbReference type="PANTHER" id="PTHR24421:SF10">
    <property type="entry name" value="NITRATE_NITRITE SENSOR PROTEIN NARQ"/>
    <property type="match status" value="1"/>
</dbReference>
<dbReference type="PROSITE" id="PS50109">
    <property type="entry name" value="HIS_KIN"/>
    <property type="match status" value="1"/>
</dbReference>
<dbReference type="GO" id="GO:0005524">
    <property type="term" value="F:ATP binding"/>
    <property type="evidence" value="ECO:0007669"/>
    <property type="project" value="UniProtKB-KW"/>
</dbReference>
<dbReference type="Pfam" id="PF02518">
    <property type="entry name" value="HATPase_c"/>
    <property type="match status" value="1"/>
</dbReference>
<keyword evidence="19" id="KW-0472">Membrane</keyword>
<keyword evidence="11" id="KW-0547">Nucleotide-binding</keyword>
<evidence type="ECO:0000256" key="2">
    <source>
        <dbReference type="ARBA" id="ARBA00001966"/>
    </source>
</evidence>
<dbReference type="AlphaFoldDB" id="A0A7G6WZZ9"/>
<dbReference type="InterPro" id="IPR050482">
    <property type="entry name" value="Sensor_HK_TwoCompSys"/>
</dbReference>
<accession>A0A7G6WZZ9</accession>
<evidence type="ECO:0000256" key="11">
    <source>
        <dbReference type="ARBA" id="ARBA00022741"/>
    </source>
</evidence>
<dbReference type="Gene3D" id="3.30.565.10">
    <property type="entry name" value="Histidine kinase-like ATPase, C-terminal domain"/>
    <property type="match status" value="1"/>
</dbReference>
<feature type="transmembrane region" description="Helical" evidence="19">
    <location>
        <begin position="275"/>
        <end position="292"/>
    </location>
</feature>
<feature type="transmembrane region" description="Helical" evidence="19">
    <location>
        <begin position="298"/>
        <end position="313"/>
    </location>
</feature>
<dbReference type="InterPro" id="IPR003594">
    <property type="entry name" value="HATPase_dom"/>
</dbReference>
<keyword evidence="13" id="KW-0067">ATP-binding</keyword>
<feature type="domain" description="Histidine kinase" evidence="20">
    <location>
        <begin position="540"/>
        <end position="634"/>
    </location>
</feature>
<sequence length="644" mass="70239">MTISEQTALSTGARRATGVDLALALTGLVVSLARTWHPSAGWSYGDLPLVILVALAPALIALRRVAPIPVAVVMMGAALVALILGEFDAVLIGGCALALWSVAALGTWPSVAAAVGVVAGLPLFASWGWMVVVPSAFNRTAQSGLVEYQGQMVPGFSHGIAPEDVSRFTNQQWPWWLSVALAAVWLTAFLVRRYRKQAPVIGRHGTPGDWLESLRQFAARRENVLWLDAMLAIAMTALQLLDIRRGQAMGNWWVAPDWLVYTIAAMPLSLVLRRYLPIVPCVLLAAVSIPAFWAADDITFLLVALAIALFSLASHGRRLLAVPVAVVLLTAVPVLSRQAIEHWKIQLWFFPVLTKNVDLDIDYGHPLDYGYEYFRVAERVWPISLSLVLALATVFGLLARVYRRTREGAVREAELERRALEQDAAQVVLTERSHIARDLHDVVAHAVNLMVIQAETGPDLLERGDQDVLAGFQRIGDAGRRALSELDRMLSALRDSEGLADPALTPQPGLAELPQLVQDVSHELKVDLDLHGNTSGLPEGHQLTAYRLVQEALTNVVRHAEAAKVTVTLDVRADELMVEVADDGHGFDPEVAREGGRHGLAGMRERVRIHDGRLTIDSAPGRGTTVSAWIPVPEQETAMEKRTE</sequence>
<evidence type="ECO:0000256" key="14">
    <source>
        <dbReference type="ARBA" id="ARBA00023004"/>
    </source>
</evidence>
<keyword evidence="19" id="KW-1133">Transmembrane helix</keyword>
<keyword evidence="7" id="KW-0963">Cytoplasm</keyword>
<evidence type="ECO:0000256" key="19">
    <source>
        <dbReference type="SAM" id="Phobius"/>
    </source>
</evidence>
<dbReference type="GO" id="GO:0000155">
    <property type="term" value="F:phosphorelay sensor kinase activity"/>
    <property type="evidence" value="ECO:0007669"/>
    <property type="project" value="InterPro"/>
</dbReference>
<evidence type="ECO:0000313" key="21">
    <source>
        <dbReference type="EMBL" id="QNE19564.1"/>
    </source>
</evidence>
<feature type="transmembrane region" description="Helical" evidence="19">
    <location>
        <begin position="380"/>
        <end position="402"/>
    </location>
</feature>
<name>A0A7G6WZZ9_9ACTN</name>
<feature type="transmembrane region" description="Helical" evidence="19">
    <location>
        <begin position="18"/>
        <end position="36"/>
    </location>
</feature>
<dbReference type="GO" id="GO:0046983">
    <property type="term" value="F:protein dimerization activity"/>
    <property type="evidence" value="ECO:0007669"/>
    <property type="project" value="InterPro"/>
</dbReference>
<evidence type="ECO:0000256" key="7">
    <source>
        <dbReference type="ARBA" id="ARBA00022490"/>
    </source>
</evidence>
<keyword evidence="6" id="KW-0004">4Fe-4S</keyword>
<evidence type="ECO:0000256" key="13">
    <source>
        <dbReference type="ARBA" id="ARBA00022840"/>
    </source>
</evidence>
<dbReference type="EC" id="2.7.13.3" evidence="4"/>
<comment type="cofactor">
    <cofactor evidence="2">
        <name>[4Fe-4S] cluster</name>
        <dbReference type="ChEBI" id="CHEBI:49883"/>
    </cofactor>
</comment>
<evidence type="ECO:0000256" key="18">
    <source>
        <dbReference type="ARBA" id="ARBA00030800"/>
    </source>
</evidence>
<evidence type="ECO:0000256" key="3">
    <source>
        <dbReference type="ARBA" id="ARBA00004496"/>
    </source>
</evidence>
<dbReference type="Pfam" id="PF07730">
    <property type="entry name" value="HisKA_3"/>
    <property type="match status" value="1"/>
</dbReference>
<keyword evidence="9" id="KW-0808">Transferase</keyword>
<evidence type="ECO:0000256" key="17">
    <source>
        <dbReference type="ARBA" id="ARBA00024827"/>
    </source>
</evidence>
<dbReference type="InterPro" id="IPR004358">
    <property type="entry name" value="Sig_transdc_His_kin-like_C"/>
</dbReference>
<proteinExistence type="predicted"/>
<dbReference type="Proteomes" id="UP000515563">
    <property type="component" value="Chromosome"/>
</dbReference>
<evidence type="ECO:0000256" key="15">
    <source>
        <dbReference type="ARBA" id="ARBA00023012"/>
    </source>
</evidence>
<dbReference type="InterPro" id="IPR036890">
    <property type="entry name" value="HATPase_C_sf"/>
</dbReference>
<evidence type="ECO:0000256" key="9">
    <source>
        <dbReference type="ARBA" id="ARBA00022679"/>
    </source>
</evidence>
<dbReference type="PANTHER" id="PTHR24421">
    <property type="entry name" value="NITRATE/NITRITE SENSOR PROTEIN NARX-RELATED"/>
    <property type="match status" value="1"/>
</dbReference>
<keyword evidence="12 21" id="KW-0418">Kinase</keyword>
<evidence type="ECO:0000256" key="12">
    <source>
        <dbReference type="ARBA" id="ARBA00022777"/>
    </source>
</evidence>
<evidence type="ECO:0000256" key="5">
    <source>
        <dbReference type="ARBA" id="ARBA00017322"/>
    </source>
</evidence>
<dbReference type="GO" id="GO:0016020">
    <property type="term" value="C:membrane"/>
    <property type="evidence" value="ECO:0007669"/>
    <property type="project" value="InterPro"/>
</dbReference>
<evidence type="ECO:0000256" key="4">
    <source>
        <dbReference type="ARBA" id="ARBA00012438"/>
    </source>
</evidence>
<dbReference type="SMART" id="SM00387">
    <property type="entry name" value="HATPase_c"/>
    <property type="match status" value="1"/>
</dbReference>
<feature type="transmembrane region" description="Helical" evidence="19">
    <location>
        <begin position="253"/>
        <end position="270"/>
    </location>
</feature>
<feature type="transmembrane region" description="Helical" evidence="19">
    <location>
        <begin position="115"/>
        <end position="137"/>
    </location>
</feature>
<dbReference type="RefSeq" id="WP_185448842.1">
    <property type="nucleotide sequence ID" value="NZ_CP043661.1"/>
</dbReference>
<feature type="transmembrane region" description="Helical" evidence="19">
    <location>
        <begin position="224"/>
        <end position="241"/>
    </location>
</feature>
<keyword evidence="10" id="KW-0479">Metal-binding</keyword>
<evidence type="ECO:0000256" key="16">
    <source>
        <dbReference type="ARBA" id="ARBA00023014"/>
    </source>
</evidence>
<comment type="function">
    <text evidence="17">Member of the two-component regulatory system NreB/NreC involved in the control of dissimilatory nitrate/nitrite reduction in response to oxygen. NreB functions as a direct oxygen sensor histidine kinase which is autophosphorylated, in the absence of oxygen, probably at the conserved histidine residue, and transfers its phosphate group probably to a conserved aspartate residue of NreC. NreB/NreC activates the expression of the nitrate (narGHJI) and nitrite (nir) reductase operons, as well as the putative nitrate transporter gene narT.</text>
</comment>
<dbReference type="CDD" id="cd16917">
    <property type="entry name" value="HATPase_UhpB-NarQ-NarX-like"/>
    <property type="match status" value="1"/>
</dbReference>
<evidence type="ECO:0000256" key="10">
    <source>
        <dbReference type="ARBA" id="ARBA00022723"/>
    </source>
</evidence>
<dbReference type="KEGG" id="kqi:F1D05_18620"/>
<keyword evidence="15" id="KW-0902">Two-component regulatory system</keyword>
<dbReference type="InterPro" id="IPR005467">
    <property type="entry name" value="His_kinase_dom"/>
</dbReference>
<comment type="subcellular location">
    <subcellularLocation>
        <location evidence="3">Cytoplasm</location>
    </subcellularLocation>
</comment>
<evidence type="ECO:0000313" key="22">
    <source>
        <dbReference type="Proteomes" id="UP000515563"/>
    </source>
</evidence>
<dbReference type="SUPFAM" id="SSF55874">
    <property type="entry name" value="ATPase domain of HSP90 chaperone/DNA topoisomerase II/histidine kinase"/>
    <property type="match status" value="1"/>
</dbReference>
<protein>
    <recommendedName>
        <fullName evidence="5">Oxygen sensor histidine kinase NreB</fullName>
        <ecNumber evidence="4">2.7.13.3</ecNumber>
    </recommendedName>
    <alternativeName>
        <fullName evidence="18">Nitrogen regulation protein B</fullName>
    </alternativeName>
</protein>
<evidence type="ECO:0000256" key="6">
    <source>
        <dbReference type="ARBA" id="ARBA00022485"/>
    </source>
</evidence>